<organism evidence="2 3">
    <name type="scientific">Brevibacterium iodinum ATCC 49514</name>
    <dbReference type="NCBI Taxonomy" id="1255616"/>
    <lineage>
        <taxon>Bacteria</taxon>
        <taxon>Bacillati</taxon>
        <taxon>Actinomycetota</taxon>
        <taxon>Actinomycetes</taxon>
        <taxon>Micrococcales</taxon>
        <taxon>Brevibacteriaceae</taxon>
        <taxon>Brevibacterium</taxon>
    </lineage>
</organism>
<evidence type="ECO:0000259" key="1">
    <source>
        <dbReference type="Pfam" id="PF13460"/>
    </source>
</evidence>
<evidence type="ECO:0000313" key="2">
    <source>
        <dbReference type="EMBL" id="SMX74463.1"/>
    </source>
</evidence>
<evidence type="ECO:0000313" key="3">
    <source>
        <dbReference type="Proteomes" id="UP000234382"/>
    </source>
</evidence>
<gene>
    <name evidence="2" type="ORF">BI49514_00930</name>
</gene>
<dbReference type="AlphaFoldDB" id="A0A2H1IH03"/>
<reference evidence="3" key="1">
    <citation type="submission" date="2017-03" db="EMBL/GenBank/DDBJ databases">
        <authorList>
            <person name="Monnet C."/>
        </authorList>
    </citation>
    <scope>NUCLEOTIDE SEQUENCE [LARGE SCALE GENOMIC DNA]</scope>
    <source>
        <strain evidence="3">ATCC 49514</strain>
    </source>
</reference>
<dbReference type="PANTHER" id="PTHR12126:SF11">
    <property type="entry name" value="NADH DEHYDROGENASE [UBIQUINONE] 1 ALPHA SUBCOMPLEX SUBUNIT 9, MITOCHONDRIAL"/>
    <property type="match status" value="1"/>
</dbReference>
<dbReference type="EMBL" id="FXYX01000004">
    <property type="protein sequence ID" value="SMX74463.1"/>
    <property type="molecule type" value="Genomic_DNA"/>
</dbReference>
<dbReference type="PANTHER" id="PTHR12126">
    <property type="entry name" value="NADH-UBIQUINONE OXIDOREDUCTASE 39 KDA SUBUNIT-RELATED"/>
    <property type="match status" value="1"/>
</dbReference>
<dbReference type="InterPro" id="IPR051207">
    <property type="entry name" value="ComplexI_NDUFA9_subunit"/>
</dbReference>
<feature type="domain" description="NAD(P)-binding" evidence="1">
    <location>
        <begin position="7"/>
        <end position="139"/>
    </location>
</feature>
<name>A0A2H1IH03_9MICO</name>
<dbReference type="InterPro" id="IPR036291">
    <property type="entry name" value="NAD(P)-bd_dom_sf"/>
</dbReference>
<accession>A0A2H1IH03</accession>
<dbReference type="InterPro" id="IPR016040">
    <property type="entry name" value="NAD(P)-bd_dom"/>
</dbReference>
<protein>
    <submittedName>
        <fullName evidence="2">Uncharacterized conserved protein YbjT, contains NAD(P)-binding and DUF2867 domains</fullName>
    </submittedName>
</protein>
<proteinExistence type="predicted"/>
<dbReference type="Pfam" id="PF13460">
    <property type="entry name" value="NAD_binding_10"/>
    <property type="match status" value="1"/>
</dbReference>
<dbReference type="GO" id="GO:0044877">
    <property type="term" value="F:protein-containing complex binding"/>
    <property type="evidence" value="ECO:0007669"/>
    <property type="project" value="TreeGrafter"/>
</dbReference>
<dbReference type="Proteomes" id="UP000234382">
    <property type="component" value="Unassembled WGS sequence"/>
</dbReference>
<sequence length="247" mass="26194">MKIAVLGASGTAGREVVRHARANGHDVAELSRSAGIDLATGTGLVEAFAGVDVVIDASAPQGGSGDDVIAVHKTAAQHVSKAAQEAGVGHLVYLSICNIGDECFDEFDYYVAKREQEDVYTASPLATSIVRSAQWMEFANNPAAVQFSDREVVVSDWLIQPIAVSEVAGELVRTAEGDPSNYDVAGPEQIRLPELTERLLRARGDERPVRSEEPPIPQLATGVLLAPKGAKILGPTPSQWLDEAAEE</sequence>
<dbReference type="RefSeq" id="WP_101544718.1">
    <property type="nucleotide sequence ID" value="NZ_FXYX01000004.1"/>
</dbReference>
<dbReference type="SUPFAM" id="SSF51735">
    <property type="entry name" value="NAD(P)-binding Rossmann-fold domains"/>
    <property type="match status" value="1"/>
</dbReference>
<keyword evidence="3" id="KW-1185">Reference proteome</keyword>
<dbReference type="Gene3D" id="3.40.50.720">
    <property type="entry name" value="NAD(P)-binding Rossmann-like Domain"/>
    <property type="match status" value="1"/>
</dbReference>